<gene>
    <name evidence="1" type="ORF">S03H2_66823</name>
</gene>
<name>X1KPE0_9ZZZZ</name>
<evidence type="ECO:0000313" key="1">
    <source>
        <dbReference type="EMBL" id="GAH83903.1"/>
    </source>
</evidence>
<dbReference type="EMBL" id="BARU01043676">
    <property type="protein sequence ID" value="GAH83903.1"/>
    <property type="molecule type" value="Genomic_DNA"/>
</dbReference>
<accession>X1KPE0</accession>
<dbReference type="AlphaFoldDB" id="X1KPE0"/>
<comment type="caution">
    <text evidence="1">The sequence shown here is derived from an EMBL/GenBank/DDBJ whole genome shotgun (WGS) entry which is preliminary data.</text>
</comment>
<reference evidence="1" key="1">
    <citation type="journal article" date="2014" name="Front. Microbiol.">
        <title>High frequency of phylogenetically diverse reductive dehalogenase-homologous genes in deep subseafloor sedimentary metagenomes.</title>
        <authorList>
            <person name="Kawai M."/>
            <person name="Futagami T."/>
            <person name="Toyoda A."/>
            <person name="Takaki Y."/>
            <person name="Nishi S."/>
            <person name="Hori S."/>
            <person name="Arai W."/>
            <person name="Tsubouchi T."/>
            <person name="Morono Y."/>
            <person name="Uchiyama I."/>
            <person name="Ito T."/>
            <person name="Fujiyama A."/>
            <person name="Inagaki F."/>
            <person name="Takami H."/>
        </authorList>
    </citation>
    <scope>NUCLEOTIDE SEQUENCE</scope>
    <source>
        <strain evidence="1">Expedition CK06-06</strain>
    </source>
</reference>
<organism evidence="1">
    <name type="scientific">marine sediment metagenome</name>
    <dbReference type="NCBI Taxonomy" id="412755"/>
    <lineage>
        <taxon>unclassified sequences</taxon>
        <taxon>metagenomes</taxon>
        <taxon>ecological metagenomes</taxon>
    </lineage>
</organism>
<sequence>WIKKSDLIRGFLTNRKFYEHNLLNYDYVQQMFSAHINNKADNARQLWLTFVFNYWMFKNC</sequence>
<proteinExistence type="predicted"/>
<protein>
    <recommendedName>
        <fullName evidence="2">Asparagine synthetase domain-containing protein</fullName>
    </recommendedName>
</protein>
<feature type="non-terminal residue" evidence="1">
    <location>
        <position position="1"/>
    </location>
</feature>
<evidence type="ECO:0008006" key="2">
    <source>
        <dbReference type="Google" id="ProtNLM"/>
    </source>
</evidence>